<comment type="caution">
    <text evidence="1">The sequence shown here is derived from an EMBL/GenBank/DDBJ whole genome shotgun (WGS) entry which is preliminary data.</text>
</comment>
<reference evidence="1" key="1">
    <citation type="journal article" date="2023" name="Int. J. Syst. Evol. Microbiol.">
        <title>&lt;i&gt;Holtiella tumoricola&lt;/i&gt; gen. nov. sp. nov., isolated from a human clinical sample.</title>
        <authorList>
            <person name="Allen-Vercoe E."/>
            <person name="Daigneault M.C."/>
            <person name="Vancuren S.J."/>
            <person name="Cochrane K."/>
            <person name="O'Neal L.L."/>
            <person name="Sankaranarayanan K."/>
            <person name="Lawson P.A."/>
        </authorList>
    </citation>
    <scope>NUCLEOTIDE SEQUENCE</scope>
    <source>
        <strain evidence="1">CC70A</strain>
    </source>
</reference>
<proteinExistence type="predicted"/>
<dbReference type="InterPro" id="IPR045425">
    <property type="entry name" value="DUF6508"/>
</dbReference>
<keyword evidence="2" id="KW-1185">Reference proteome</keyword>
<dbReference type="RefSeq" id="WP_053985736.1">
    <property type="nucleotide sequence ID" value="NZ_JAQIFT010000053.1"/>
</dbReference>
<gene>
    <name evidence="1" type="ORF">PBV87_14410</name>
</gene>
<evidence type="ECO:0000313" key="2">
    <source>
        <dbReference type="Proteomes" id="UP001169242"/>
    </source>
</evidence>
<dbReference type="Pfam" id="PF20118">
    <property type="entry name" value="DUF6508"/>
    <property type="match status" value="1"/>
</dbReference>
<evidence type="ECO:0000313" key="1">
    <source>
        <dbReference type="EMBL" id="MDA3732682.1"/>
    </source>
</evidence>
<dbReference type="AlphaFoldDB" id="A0AA42DNN3"/>
<name>A0AA42DNN3_9FIRM</name>
<accession>A0AA42DNN3</accession>
<organism evidence="1 2">
    <name type="scientific">Holtiella tumoricola</name>
    <dbReference type="NCBI Taxonomy" id="3018743"/>
    <lineage>
        <taxon>Bacteria</taxon>
        <taxon>Bacillati</taxon>
        <taxon>Bacillota</taxon>
        <taxon>Clostridia</taxon>
        <taxon>Lachnospirales</taxon>
        <taxon>Cellulosilyticaceae</taxon>
        <taxon>Holtiella</taxon>
    </lineage>
</organism>
<protein>
    <submittedName>
        <fullName evidence="1">DUF6508 domain-containing protein</fullName>
    </submittedName>
</protein>
<dbReference type="EMBL" id="JAQIFT010000053">
    <property type="protein sequence ID" value="MDA3732682.1"/>
    <property type="molecule type" value="Genomic_DNA"/>
</dbReference>
<dbReference type="Proteomes" id="UP001169242">
    <property type="component" value="Unassembled WGS sequence"/>
</dbReference>
<sequence length="113" mass="13459">MNNCKVLFKFIPYFEDSTVISLGYRQQDDEITSFVDEVYQCGILNKDYLKILQEVDPTGEYEKLIFEADYETLRVLISFYVCQRNFASTLWETPIKDKTFLRILYRLRTVLGE</sequence>